<proteinExistence type="predicted"/>
<dbReference type="Proteomes" id="UP000824469">
    <property type="component" value="Unassembled WGS sequence"/>
</dbReference>
<dbReference type="EMBL" id="JAHRHJ020000006">
    <property type="protein sequence ID" value="KAH9311058.1"/>
    <property type="molecule type" value="Genomic_DNA"/>
</dbReference>
<accession>A0AA38KY65</accession>
<evidence type="ECO:0000313" key="2">
    <source>
        <dbReference type="EMBL" id="KAH9311058.1"/>
    </source>
</evidence>
<reference evidence="2 3" key="1">
    <citation type="journal article" date="2021" name="Nat. Plants">
        <title>The Taxus genome provides insights into paclitaxel biosynthesis.</title>
        <authorList>
            <person name="Xiong X."/>
            <person name="Gou J."/>
            <person name="Liao Q."/>
            <person name="Li Y."/>
            <person name="Zhou Q."/>
            <person name="Bi G."/>
            <person name="Li C."/>
            <person name="Du R."/>
            <person name="Wang X."/>
            <person name="Sun T."/>
            <person name="Guo L."/>
            <person name="Liang H."/>
            <person name="Lu P."/>
            <person name="Wu Y."/>
            <person name="Zhang Z."/>
            <person name="Ro D.K."/>
            <person name="Shang Y."/>
            <person name="Huang S."/>
            <person name="Yan J."/>
        </authorList>
    </citation>
    <scope>NUCLEOTIDE SEQUENCE [LARGE SCALE GENOMIC DNA]</scope>
    <source>
        <strain evidence="2">Ta-2019</strain>
    </source>
</reference>
<gene>
    <name evidence="2" type="ORF">KI387_026093</name>
</gene>
<dbReference type="AlphaFoldDB" id="A0AA38KY65"/>
<feature type="region of interest" description="Disordered" evidence="1">
    <location>
        <begin position="185"/>
        <end position="211"/>
    </location>
</feature>
<sequence length="262" mass="29123">TRCKSTPGMVISDARHMCSLFEILTLCPLQFPVLFNSCIASDMHLHLYQDAFSCDSRTQNRGCTTTEMKLACPANSLNPDRTQPLIHFQSSEQADTRLQFTPEVVTGTNGHEFGSSVNGSYSGMYALYLKHSYMLPTNWKYNVVSYAITTLKTQSRVTGIMDLNKAFPFPVIFFLPSCTTKPFGRGSSSLDRSKMRKKGSQIHQEANTPHSRVANLNAEQNKQIKLIRKIVLIMGKVVIITGGSGRRARVEAKLAHGNRKAG</sequence>
<evidence type="ECO:0000313" key="3">
    <source>
        <dbReference type="Proteomes" id="UP000824469"/>
    </source>
</evidence>
<feature type="non-terminal residue" evidence="2">
    <location>
        <position position="262"/>
    </location>
</feature>
<keyword evidence="3" id="KW-1185">Reference proteome</keyword>
<feature type="non-terminal residue" evidence="2">
    <location>
        <position position="1"/>
    </location>
</feature>
<protein>
    <submittedName>
        <fullName evidence="2">Uncharacterized protein</fullName>
    </submittedName>
</protein>
<name>A0AA38KY65_TAXCH</name>
<comment type="caution">
    <text evidence="2">The sequence shown here is derived from an EMBL/GenBank/DDBJ whole genome shotgun (WGS) entry which is preliminary data.</text>
</comment>
<feature type="compositionally biased region" description="Polar residues" evidence="1">
    <location>
        <begin position="201"/>
        <end position="210"/>
    </location>
</feature>
<evidence type="ECO:0000256" key="1">
    <source>
        <dbReference type="SAM" id="MobiDB-lite"/>
    </source>
</evidence>
<organism evidence="2 3">
    <name type="scientific">Taxus chinensis</name>
    <name type="common">Chinese yew</name>
    <name type="synonym">Taxus wallichiana var. chinensis</name>
    <dbReference type="NCBI Taxonomy" id="29808"/>
    <lineage>
        <taxon>Eukaryota</taxon>
        <taxon>Viridiplantae</taxon>
        <taxon>Streptophyta</taxon>
        <taxon>Embryophyta</taxon>
        <taxon>Tracheophyta</taxon>
        <taxon>Spermatophyta</taxon>
        <taxon>Pinopsida</taxon>
        <taxon>Pinidae</taxon>
        <taxon>Conifers II</taxon>
        <taxon>Cupressales</taxon>
        <taxon>Taxaceae</taxon>
        <taxon>Taxus</taxon>
    </lineage>
</organism>